<dbReference type="AlphaFoldDB" id="A0A1S2LCL8"/>
<dbReference type="GO" id="GO:0035438">
    <property type="term" value="F:cyclic-di-GMP binding"/>
    <property type="evidence" value="ECO:0007669"/>
    <property type="project" value="InterPro"/>
</dbReference>
<dbReference type="Pfam" id="PF07238">
    <property type="entry name" value="PilZ"/>
    <property type="match status" value="1"/>
</dbReference>
<protein>
    <recommendedName>
        <fullName evidence="1">PilZ domain-containing protein</fullName>
    </recommendedName>
</protein>
<dbReference type="RefSeq" id="WP_071314006.1">
    <property type="nucleotide sequence ID" value="NZ_MLQQ01000040.1"/>
</dbReference>
<comment type="caution">
    <text evidence="2">The sequence shown here is derived from an EMBL/GenBank/DDBJ whole genome shotgun (WGS) entry which is preliminary data.</text>
</comment>
<dbReference type="InterPro" id="IPR009875">
    <property type="entry name" value="PilZ_domain"/>
</dbReference>
<dbReference type="Proteomes" id="UP000180098">
    <property type="component" value="Unassembled WGS sequence"/>
</dbReference>
<dbReference type="SUPFAM" id="SSF141371">
    <property type="entry name" value="PilZ domain-like"/>
    <property type="match status" value="1"/>
</dbReference>
<evidence type="ECO:0000313" key="2">
    <source>
        <dbReference type="EMBL" id="OIJ10242.1"/>
    </source>
</evidence>
<dbReference type="OrthoDB" id="2354159at2"/>
<organism evidence="2 3">
    <name type="scientific">Anaerobacillus arseniciselenatis</name>
    <dbReference type="NCBI Taxonomy" id="85682"/>
    <lineage>
        <taxon>Bacteria</taxon>
        <taxon>Bacillati</taxon>
        <taxon>Bacillota</taxon>
        <taxon>Bacilli</taxon>
        <taxon>Bacillales</taxon>
        <taxon>Bacillaceae</taxon>
        <taxon>Anaerobacillus</taxon>
    </lineage>
</organism>
<accession>A0A1S2LCL8</accession>
<dbReference type="EMBL" id="MLQQ01000040">
    <property type="protein sequence ID" value="OIJ10242.1"/>
    <property type="molecule type" value="Genomic_DNA"/>
</dbReference>
<dbReference type="Gene3D" id="2.40.10.220">
    <property type="entry name" value="predicted glycosyltransferase like domains"/>
    <property type="match status" value="1"/>
</dbReference>
<feature type="domain" description="PilZ" evidence="1">
    <location>
        <begin position="29"/>
        <end position="109"/>
    </location>
</feature>
<evidence type="ECO:0000313" key="3">
    <source>
        <dbReference type="Proteomes" id="UP000180098"/>
    </source>
</evidence>
<sequence length="123" mass="14321">MKYKREETFRYEFTEEFKCLFKIINIDGVKHDSSTSEGLILDLSPSGLKLFSPLDIPSEKNIIFQIEFTLNKNTIKLPALIIWKKDVGNGFHYGLQHQSTDEDTRLLIDELKLYAKNNILEKP</sequence>
<evidence type="ECO:0000259" key="1">
    <source>
        <dbReference type="Pfam" id="PF07238"/>
    </source>
</evidence>
<keyword evidence="3" id="KW-1185">Reference proteome</keyword>
<reference evidence="2 3" key="1">
    <citation type="submission" date="2016-10" db="EMBL/GenBank/DDBJ databases">
        <title>Draft genome sequences of four alkaliphilic bacteria belonging to the Anaerobacillus genus.</title>
        <authorList>
            <person name="Bassil N.M."/>
            <person name="Lloyd J.R."/>
        </authorList>
    </citation>
    <scope>NUCLEOTIDE SEQUENCE [LARGE SCALE GENOMIC DNA]</scope>
    <source>
        <strain evidence="2 3">DSM 15340</strain>
    </source>
</reference>
<name>A0A1S2LCL8_9BACI</name>
<proteinExistence type="predicted"/>
<gene>
    <name evidence="2" type="ORF">BKP35_14160</name>
</gene>